<dbReference type="InterPro" id="IPR007278">
    <property type="entry name" value="DUF397"/>
</dbReference>
<dbReference type="Proteomes" id="UP001165685">
    <property type="component" value="Unassembled WGS sequence"/>
</dbReference>
<evidence type="ECO:0000313" key="3">
    <source>
        <dbReference type="EMBL" id="MDA2806028.1"/>
    </source>
</evidence>
<accession>A0ABT4TMV9</accession>
<evidence type="ECO:0000313" key="4">
    <source>
        <dbReference type="Proteomes" id="UP001165685"/>
    </source>
</evidence>
<reference evidence="3" key="1">
    <citation type="submission" date="2023-01" db="EMBL/GenBank/DDBJ databases">
        <title>Draft genome sequence of Nocardiopsis sp. LSu2-4 isolated from halophytes.</title>
        <authorList>
            <person name="Duangmal K."/>
            <person name="Chantavorakit T."/>
        </authorList>
    </citation>
    <scope>NUCLEOTIDE SEQUENCE</scope>
    <source>
        <strain evidence="3">LSu2-4</strain>
    </source>
</reference>
<feature type="region of interest" description="Disordered" evidence="1">
    <location>
        <begin position="1"/>
        <end position="20"/>
    </location>
</feature>
<evidence type="ECO:0000259" key="2">
    <source>
        <dbReference type="Pfam" id="PF04149"/>
    </source>
</evidence>
<sequence>MTGGRASVRDSKSPHLGHLSFTAGDGAALLTLLKGDTLP</sequence>
<comment type="caution">
    <text evidence="3">The sequence shown here is derived from an EMBL/GenBank/DDBJ whole genome shotgun (WGS) entry which is preliminary data.</text>
</comment>
<protein>
    <submittedName>
        <fullName evidence="3">DUF397 domain-containing protein</fullName>
    </submittedName>
</protein>
<evidence type="ECO:0000256" key="1">
    <source>
        <dbReference type="SAM" id="MobiDB-lite"/>
    </source>
</evidence>
<name>A0ABT4TMV9_9ACTN</name>
<keyword evidence="4" id="KW-1185">Reference proteome</keyword>
<organism evidence="3 4">
    <name type="scientific">Nocardiopsis suaedae</name>
    <dbReference type="NCBI Taxonomy" id="3018444"/>
    <lineage>
        <taxon>Bacteria</taxon>
        <taxon>Bacillati</taxon>
        <taxon>Actinomycetota</taxon>
        <taxon>Actinomycetes</taxon>
        <taxon>Streptosporangiales</taxon>
        <taxon>Nocardiopsidaceae</taxon>
        <taxon>Nocardiopsis</taxon>
    </lineage>
</organism>
<proteinExistence type="predicted"/>
<dbReference type="EMBL" id="JAQFWP010000028">
    <property type="protein sequence ID" value="MDA2806028.1"/>
    <property type="molecule type" value="Genomic_DNA"/>
</dbReference>
<gene>
    <name evidence="3" type="ORF">O4U47_16050</name>
</gene>
<dbReference type="Pfam" id="PF04149">
    <property type="entry name" value="DUF397"/>
    <property type="match status" value="1"/>
</dbReference>
<dbReference type="RefSeq" id="WP_270678689.1">
    <property type="nucleotide sequence ID" value="NZ_JAQFWP010000028.1"/>
</dbReference>
<feature type="domain" description="DUF397" evidence="2">
    <location>
        <begin position="7"/>
        <end position="34"/>
    </location>
</feature>